<dbReference type="EMBL" id="CP116942">
    <property type="protein sequence ID" value="WCO67408.1"/>
    <property type="molecule type" value="Genomic_DNA"/>
</dbReference>
<keyword evidence="3" id="KW-1185">Reference proteome</keyword>
<reference evidence="2" key="1">
    <citation type="submission" date="2023-01" db="EMBL/GenBank/DDBJ databases">
        <title>The diversity of Class Acidimicrobiia in South China Sea sediment environments and the proposal of Iamia marina sp. nov., a novel species of the genus Iamia.</title>
        <authorList>
            <person name="He Y."/>
            <person name="Tian X."/>
        </authorList>
    </citation>
    <scope>NUCLEOTIDE SEQUENCE</scope>
    <source>
        <strain evidence="2">DSM 19957</strain>
    </source>
</reference>
<dbReference type="KEGG" id="ima:PO878_01580"/>
<accession>A0AAE9YA32</accession>
<evidence type="ECO:0000313" key="3">
    <source>
        <dbReference type="Proteomes" id="UP001216390"/>
    </source>
</evidence>
<feature type="compositionally biased region" description="Basic and acidic residues" evidence="1">
    <location>
        <begin position="1"/>
        <end position="23"/>
    </location>
</feature>
<gene>
    <name evidence="2" type="ORF">PO878_01580</name>
</gene>
<dbReference type="Proteomes" id="UP001216390">
    <property type="component" value="Chromosome"/>
</dbReference>
<name>A0AAE9YA32_9ACTN</name>
<dbReference type="RefSeq" id="WP_272736930.1">
    <property type="nucleotide sequence ID" value="NZ_CP116942.1"/>
</dbReference>
<dbReference type="AlphaFoldDB" id="A0AAE9YA32"/>
<proteinExistence type="predicted"/>
<evidence type="ECO:0000256" key="1">
    <source>
        <dbReference type="SAM" id="MobiDB-lite"/>
    </source>
</evidence>
<feature type="compositionally biased region" description="Acidic residues" evidence="1">
    <location>
        <begin position="24"/>
        <end position="54"/>
    </location>
</feature>
<protein>
    <submittedName>
        <fullName evidence="2">Uncharacterized protein</fullName>
    </submittedName>
</protein>
<feature type="region of interest" description="Disordered" evidence="1">
    <location>
        <begin position="1"/>
        <end position="54"/>
    </location>
</feature>
<organism evidence="2 3">
    <name type="scientific">Iamia majanohamensis</name>
    <dbReference type="NCBI Taxonomy" id="467976"/>
    <lineage>
        <taxon>Bacteria</taxon>
        <taxon>Bacillati</taxon>
        <taxon>Actinomycetota</taxon>
        <taxon>Acidimicrobiia</taxon>
        <taxon>Acidimicrobiales</taxon>
        <taxon>Iamiaceae</taxon>
        <taxon>Iamia</taxon>
    </lineage>
</organism>
<sequence length="54" mass="5967">MAHDGDETTEHMIEGTRAAREAAEEAVEDVHEDADELEERLESEGLEPGADDEE</sequence>
<evidence type="ECO:0000313" key="2">
    <source>
        <dbReference type="EMBL" id="WCO67408.1"/>
    </source>
</evidence>